<dbReference type="GO" id="GO:0045505">
    <property type="term" value="F:dynein intermediate chain binding"/>
    <property type="evidence" value="ECO:0007669"/>
    <property type="project" value="InterPro"/>
</dbReference>
<feature type="domain" description="Dynein heavy chain linker" evidence="1">
    <location>
        <begin position="105"/>
        <end position="338"/>
    </location>
</feature>
<comment type="caution">
    <text evidence="2">The sequence shown here is derived from an EMBL/GenBank/DDBJ whole genome shotgun (WGS) entry which is preliminary data.</text>
</comment>
<dbReference type="OMA" id="NDVNACK"/>
<dbReference type="AlphaFoldDB" id="A0A7J6PQE9"/>
<protein>
    <submittedName>
        <fullName evidence="2">Dynein heavy chain 10, axonemal</fullName>
    </submittedName>
</protein>
<sequence length="338" mass="38767">LKRYSRAKDLALEKSKTEFADITKQEVGGDAGMLVVDFSAECSKLLDDFSAGGPGTDDVTLEEGAELMRKYHNEMNQRLKRKEELVRSETLFNLPITSYVELVILEKQLKLLTNVYDIYEDHRRMVEEFSNMLWTKIDIGLLERTSDEYDKKVRKKGKELPELKTSVVFKKLEQVVSDFKQSVPLIASLKTEAIKASHWGELMALAGQAGDDDAPIDLSSMTLKSVFALELQRFPDEVNEIRTAATNEMNIENELKRIEAAWRALDLDMGIYKGDRGHVLRGNEELRQTLEDHVLVLQSMSMSKYAVKLMDSIKRWEKNLNVVNEVLSAWLTVQRKWM</sequence>
<dbReference type="Gene3D" id="1.10.287.2620">
    <property type="match status" value="1"/>
</dbReference>
<reference evidence="2 3" key="1">
    <citation type="submission" date="2020-04" db="EMBL/GenBank/DDBJ databases">
        <title>Perkinsus olseni comparative genomics.</title>
        <authorList>
            <person name="Bogema D.R."/>
        </authorList>
    </citation>
    <scope>NUCLEOTIDE SEQUENCE [LARGE SCALE GENOMIC DNA]</scope>
    <source>
        <strain evidence="2 3">ATCC PRA-207</strain>
    </source>
</reference>
<evidence type="ECO:0000313" key="2">
    <source>
        <dbReference type="EMBL" id="KAF4698222.1"/>
    </source>
</evidence>
<name>A0A7J6PQE9_PEROL</name>
<dbReference type="EMBL" id="JABANO010038631">
    <property type="protein sequence ID" value="KAF4698222.1"/>
    <property type="molecule type" value="Genomic_DNA"/>
</dbReference>
<dbReference type="PANTHER" id="PTHR45703">
    <property type="entry name" value="DYNEIN HEAVY CHAIN"/>
    <property type="match status" value="1"/>
</dbReference>
<evidence type="ECO:0000259" key="1">
    <source>
        <dbReference type="Pfam" id="PF08393"/>
    </source>
</evidence>
<dbReference type="InterPro" id="IPR042222">
    <property type="entry name" value="Dynein_2_N"/>
</dbReference>
<dbReference type="Gene3D" id="1.20.140.100">
    <property type="entry name" value="Dynein heavy chain, N-terminal domain 2"/>
    <property type="match status" value="1"/>
</dbReference>
<keyword evidence="3" id="KW-1185">Reference proteome</keyword>
<accession>A0A7J6PQE9</accession>
<feature type="non-terminal residue" evidence="2">
    <location>
        <position position="1"/>
    </location>
</feature>
<gene>
    <name evidence="2" type="primary">DNAH10_17</name>
    <name evidence="2" type="ORF">FOZ63_032771</name>
</gene>
<evidence type="ECO:0000313" key="3">
    <source>
        <dbReference type="Proteomes" id="UP000553632"/>
    </source>
</evidence>
<dbReference type="InterPro" id="IPR013602">
    <property type="entry name" value="Dynein_heavy_linker"/>
</dbReference>
<dbReference type="Proteomes" id="UP000553632">
    <property type="component" value="Unassembled WGS sequence"/>
</dbReference>
<dbReference type="InterPro" id="IPR026983">
    <property type="entry name" value="DHC"/>
</dbReference>
<dbReference type="GO" id="GO:0030286">
    <property type="term" value="C:dynein complex"/>
    <property type="evidence" value="ECO:0007669"/>
    <property type="project" value="InterPro"/>
</dbReference>
<organism evidence="2 3">
    <name type="scientific">Perkinsus olseni</name>
    <name type="common">Perkinsus atlanticus</name>
    <dbReference type="NCBI Taxonomy" id="32597"/>
    <lineage>
        <taxon>Eukaryota</taxon>
        <taxon>Sar</taxon>
        <taxon>Alveolata</taxon>
        <taxon>Perkinsozoa</taxon>
        <taxon>Perkinsea</taxon>
        <taxon>Perkinsida</taxon>
        <taxon>Perkinsidae</taxon>
        <taxon>Perkinsus</taxon>
    </lineage>
</organism>
<proteinExistence type="predicted"/>
<dbReference type="GO" id="GO:0007018">
    <property type="term" value="P:microtubule-based movement"/>
    <property type="evidence" value="ECO:0007669"/>
    <property type="project" value="InterPro"/>
</dbReference>
<dbReference type="GO" id="GO:0051959">
    <property type="term" value="F:dynein light intermediate chain binding"/>
    <property type="evidence" value="ECO:0007669"/>
    <property type="project" value="InterPro"/>
</dbReference>
<dbReference type="Pfam" id="PF08393">
    <property type="entry name" value="DHC_N2"/>
    <property type="match status" value="1"/>
</dbReference>